<keyword evidence="6" id="KW-1185">Reference proteome</keyword>
<dbReference type="PANTHER" id="PTHR11746">
    <property type="entry name" value="O-METHYLTRANSFERASE"/>
    <property type="match status" value="1"/>
</dbReference>
<dbReference type="Proteomes" id="UP001420932">
    <property type="component" value="Unassembled WGS sequence"/>
</dbReference>
<dbReference type="Gene3D" id="3.40.50.150">
    <property type="entry name" value="Vaccinia Virus protein VP39"/>
    <property type="match status" value="1"/>
</dbReference>
<dbReference type="InterPro" id="IPR036388">
    <property type="entry name" value="WH-like_DNA-bd_sf"/>
</dbReference>
<dbReference type="Pfam" id="PF00891">
    <property type="entry name" value="Methyltransf_2"/>
    <property type="match status" value="1"/>
</dbReference>
<protein>
    <recommendedName>
        <fullName evidence="4">O-methyltransferase C-terminal domain-containing protein</fullName>
    </recommendedName>
</protein>
<dbReference type="GO" id="GO:0008171">
    <property type="term" value="F:O-methyltransferase activity"/>
    <property type="evidence" value="ECO:0007669"/>
    <property type="project" value="InterPro"/>
</dbReference>
<dbReference type="InterPro" id="IPR001077">
    <property type="entry name" value="COMT_C"/>
</dbReference>
<keyword evidence="2" id="KW-0808">Transferase</keyword>
<proteinExistence type="predicted"/>
<accession>A0AAP0LJG7</accession>
<dbReference type="GO" id="GO:0032259">
    <property type="term" value="P:methylation"/>
    <property type="evidence" value="ECO:0007669"/>
    <property type="project" value="UniProtKB-KW"/>
</dbReference>
<feature type="domain" description="O-methyltransferase C-terminal" evidence="4">
    <location>
        <begin position="80"/>
        <end position="284"/>
    </location>
</feature>
<gene>
    <name evidence="5" type="ORF">Syun_001464</name>
</gene>
<reference evidence="5 6" key="1">
    <citation type="submission" date="2024-01" db="EMBL/GenBank/DDBJ databases">
        <title>Genome assemblies of Stephania.</title>
        <authorList>
            <person name="Yang L."/>
        </authorList>
    </citation>
    <scope>NUCLEOTIDE SEQUENCE [LARGE SCALE GENOMIC DNA]</scope>
    <source>
        <strain evidence="5">YNDBR</strain>
        <tissue evidence="5">Leaf</tissue>
    </source>
</reference>
<dbReference type="PROSITE" id="PS51683">
    <property type="entry name" value="SAM_OMT_II"/>
    <property type="match status" value="1"/>
</dbReference>
<dbReference type="Gene3D" id="1.10.10.10">
    <property type="entry name" value="Winged helix-like DNA-binding domain superfamily/Winged helix DNA-binding domain"/>
    <property type="match status" value="1"/>
</dbReference>
<dbReference type="EMBL" id="JBBNAF010000001">
    <property type="protein sequence ID" value="KAK9169324.1"/>
    <property type="molecule type" value="Genomic_DNA"/>
</dbReference>
<evidence type="ECO:0000259" key="4">
    <source>
        <dbReference type="Pfam" id="PF00891"/>
    </source>
</evidence>
<evidence type="ECO:0000313" key="5">
    <source>
        <dbReference type="EMBL" id="KAK9169324.1"/>
    </source>
</evidence>
<comment type="caution">
    <text evidence="5">The sequence shown here is derived from an EMBL/GenBank/DDBJ whole genome shotgun (WGS) entry which is preliminary data.</text>
</comment>
<evidence type="ECO:0000256" key="1">
    <source>
        <dbReference type="ARBA" id="ARBA00022603"/>
    </source>
</evidence>
<dbReference type="SUPFAM" id="SSF53335">
    <property type="entry name" value="S-adenosyl-L-methionine-dependent methyltransferases"/>
    <property type="match status" value="1"/>
</dbReference>
<sequence length="303" mass="34187">MVEKIKKIHSIQNSIDTGKFKKLCETQMRSNNAGVEGCLPFDKFLDSVWSSSEFLFGSPSAHVCRRFFVFELMQNYHGLYLDEAVLEPRFSAIDKAYGMNGYEYLANNVESVLFNQSMSDHTMVVMRKIIDKYNWFNCLKVVVDVGGGVETNINTIVSKYHIIKGINFELPHAVEAPPSFPGMLTTMKNVGPTFIHGLVDITSTDIVLNTWGDEQCLKLLKNCYEALPRNGKVIVVEKILSTIPEPNNATRITYASDLSMMVFSPKSKERTETEFQELAKGSGFVGIRLACNACNFWVIEFLK</sequence>
<dbReference type="InterPro" id="IPR029063">
    <property type="entry name" value="SAM-dependent_MTases_sf"/>
</dbReference>
<name>A0AAP0LJG7_9MAGN</name>
<evidence type="ECO:0000256" key="2">
    <source>
        <dbReference type="ARBA" id="ARBA00022679"/>
    </source>
</evidence>
<keyword evidence="1" id="KW-0489">Methyltransferase</keyword>
<evidence type="ECO:0000313" key="6">
    <source>
        <dbReference type="Proteomes" id="UP001420932"/>
    </source>
</evidence>
<dbReference type="AlphaFoldDB" id="A0AAP0LJG7"/>
<organism evidence="5 6">
    <name type="scientific">Stephania yunnanensis</name>
    <dbReference type="NCBI Taxonomy" id="152371"/>
    <lineage>
        <taxon>Eukaryota</taxon>
        <taxon>Viridiplantae</taxon>
        <taxon>Streptophyta</taxon>
        <taxon>Embryophyta</taxon>
        <taxon>Tracheophyta</taxon>
        <taxon>Spermatophyta</taxon>
        <taxon>Magnoliopsida</taxon>
        <taxon>Ranunculales</taxon>
        <taxon>Menispermaceae</taxon>
        <taxon>Menispermoideae</taxon>
        <taxon>Cissampelideae</taxon>
        <taxon>Stephania</taxon>
    </lineage>
</organism>
<keyword evidence="3" id="KW-0949">S-adenosyl-L-methionine</keyword>
<dbReference type="InterPro" id="IPR016461">
    <property type="entry name" value="COMT-like"/>
</dbReference>
<evidence type="ECO:0000256" key="3">
    <source>
        <dbReference type="ARBA" id="ARBA00022691"/>
    </source>
</evidence>